<dbReference type="CDD" id="cd12809">
    <property type="entry name" value="Esterase_713_like-2"/>
    <property type="match status" value="1"/>
</dbReference>
<accession>A0A136J3K7</accession>
<evidence type="ECO:0000313" key="5">
    <source>
        <dbReference type="Proteomes" id="UP000070501"/>
    </source>
</evidence>
<feature type="domain" description="AB hydrolase-1" evidence="3">
    <location>
        <begin position="107"/>
        <end position="399"/>
    </location>
</feature>
<name>A0A136J3K7_9PEZI</name>
<evidence type="ECO:0000256" key="2">
    <source>
        <dbReference type="SAM" id="SignalP"/>
    </source>
</evidence>
<evidence type="ECO:0000256" key="1">
    <source>
        <dbReference type="SAM" id="MobiDB-lite"/>
    </source>
</evidence>
<feature type="chain" id="PRO_5007293430" evidence="2">
    <location>
        <begin position="27"/>
        <end position="410"/>
    </location>
</feature>
<evidence type="ECO:0000313" key="4">
    <source>
        <dbReference type="EMBL" id="KXJ91669.1"/>
    </source>
</evidence>
<proteinExistence type="predicted"/>
<organism evidence="4 5">
    <name type="scientific">Microdochium bolleyi</name>
    <dbReference type="NCBI Taxonomy" id="196109"/>
    <lineage>
        <taxon>Eukaryota</taxon>
        <taxon>Fungi</taxon>
        <taxon>Dikarya</taxon>
        <taxon>Ascomycota</taxon>
        <taxon>Pezizomycotina</taxon>
        <taxon>Sordariomycetes</taxon>
        <taxon>Xylariomycetidae</taxon>
        <taxon>Xylariales</taxon>
        <taxon>Microdochiaceae</taxon>
        <taxon>Microdochium</taxon>
    </lineage>
</organism>
<sequence>MVRVAASLLSGLAALAGLQVLPQALAQDSADTFAAPPPPPPPSSGGRDCSGVKAIHPACGQIEPPFRRDFFYVGGSLIPGVFGNITVGQLHVEKLTPVNGARQPRPLVFFHGGGGFTGATWLNTPDNRRGFAAWFLQQGYQVYLVDQPGLGRSSSNDLPNNPLTAGSGPELVEAGFTAIEDLAAYPQAKLHTQWPGTGRKGDPAFEQFSRAIIPSSSNRTATEEVMRTAGCELLSLIGPSYLIQHSYGGHWGILLSNDCGHNVAGSVNLESSTIPFFWYGQGLGGTKQRAWGMTETKVDYVPAVSSPSELQVVSVGEESLARRNCYLQQEPGARKLPKVAKIPYLLLTTEASVHITFAHCLDAFMRQIGAKPDWIKLADIGIKGNGHFMYLEKNSDKIAGVVHKWIQGRR</sequence>
<dbReference type="AlphaFoldDB" id="A0A136J3K7"/>
<dbReference type="Pfam" id="PF12697">
    <property type="entry name" value="Abhydrolase_6"/>
    <property type="match status" value="1"/>
</dbReference>
<dbReference type="Proteomes" id="UP000070501">
    <property type="component" value="Unassembled WGS sequence"/>
</dbReference>
<feature type="signal peptide" evidence="2">
    <location>
        <begin position="1"/>
        <end position="26"/>
    </location>
</feature>
<reference evidence="5" key="1">
    <citation type="submission" date="2016-02" db="EMBL/GenBank/DDBJ databases">
        <title>Draft genome sequence of Microdochium bolleyi, a fungal endophyte of beachgrass.</title>
        <authorList>
            <consortium name="DOE Joint Genome Institute"/>
            <person name="David A.S."/>
            <person name="May G."/>
            <person name="Haridas S."/>
            <person name="Lim J."/>
            <person name="Wang M."/>
            <person name="Labutti K."/>
            <person name="Lipzen A."/>
            <person name="Barry K."/>
            <person name="Grigoriev I.V."/>
        </authorList>
    </citation>
    <scope>NUCLEOTIDE SEQUENCE [LARGE SCALE GENOMIC DNA]</scope>
    <source>
        <strain evidence="5">J235TASD1</strain>
    </source>
</reference>
<dbReference type="Gene3D" id="3.40.50.1820">
    <property type="entry name" value="alpha/beta hydrolase"/>
    <property type="match status" value="1"/>
</dbReference>
<evidence type="ECO:0000259" key="3">
    <source>
        <dbReference type="Pfam" id="PF12697"/>
    </source>
</evidence>
<keyword evidence="4" id="KW-0378">Hydrolase</keyword>
<dbReference type="InterPro" id="IPR050228">
    <property type="entry name" value="Carboxylesterase_BioH"/>
</dbReference>
<gene>
    <name evidence="4" type="ORF">Micbo1qcDRAFT_161664</name>
</gene>
<keyword evidence="2" id="KW-0732">Signal</keyword>
<dbReference type="InterPro" id="IPR000073">
    <property type="entry name" value="AB_hydrolase_1"/>
</dbReference>
<protein>
    <submittedName>
        <fullName evidence="4">Alpha/Beta hydrolase protein</fullName>
    </submittedName>
</protein>
<dbReference type="InterPro" id="IPR029058">
    <property type="entry name" value="AB_hydrolase_fold"/>
</dbReference>
<dbReference type="EMBL" id="KQ964249">
    <property type="protein sequence ID" value="KXJ91669.1"/>
    <property type="molecule type" value="Genomic_DNA"/>
</dbReference>
<dbReference type="InParanoid" id="A0A136J3K7"/>
<feature type="region of interest" description="Disordered" evidence="1">
    <location>
        <begin position="30"/>
        <end position="50"/>
    </location>
</feature>
<dbReference type="PANTHER" id="PTHR43194:SF4">
    <property type="entry name" value="AB HYDROLASE-1 DOMAIN-CONTAINING PROTEIN"/>
    <property type="match status" value="1"/>
</dbReference>
<dbReference type="SUPFAM" id="SSF53474">
    <property type="entry name" value="alpha/beta-Hydrolases"/>
    <property type="match status" value="1"/>
</dbReference>
<dbReference type="PANTHER" id="PTHR43194">
    <property type="entry name" value="HYDROLASE ALPHA/BETA FOLD FAMILY"/>
    <property type="match status" value="1"/>
</dbReference>
<dbReference type="OrthoDB" id="9978720at2759"/>
<keyword evidence="5" id="KW-1185">Reference proteome</keyword>
<dbReference type="GO" id="GO:0016787">
    <property type="term" value="F:hydrolase activity"/>
    <property type="evidence" value="ECO:0007669"/>
    <property type="project" value="UniProtKB-KW"/>
</dbReference>